<feature type="non-terminal residue" evidence="1">
    <location>
        <position position="87"/>
    </location>
</feature>
<accession>X1KRW7</accession>
<sequence length="87" mass="9735">ADINPKYAQQYLDAILTKPASTDLVAYHLRKDPTLAELPIDLQKIGIHPDYLDVYKTLPYPIPPVADIITMAVREAFTPEIAARFGQ</sequence>
<comment type="caution">
    <text evidence="1">The sequence shown here is derived from an EMBL/GenBank/DDBJ whole genome shotgun (WGS) entry which is preliminary data.</text>
</comment>
<name>X1KRW7_9ZZZZ</name>
<dbReference type="EMBL" id="BARU01048049">
    <property type="protein sequence ID" value="GAH92894.1"/>
    <property type="molecule type" value="Genomic_DNA"/>
</dbReference>
<evidence type="ECO:0000313" key="1">
    <source>
        <dbReference type="EMBL" id="GAH92894.1"/>
    </source>
</evidence>
<proteinExistence type="predicted"/>
<organism evidence="1">
    <name type="scientific">marine sediment metagenome</name>
    <dbReference type="NCBI Taxonomy" id="412755"/>
    <lineage>
        <taxon>unclassified sequences</taxon>
        <taxon>metagenomes</taxon>
        <taxon>ecological metagenomes</taxon>
    </lineage>
</organism>
<dbReference type="AlphaFoldDB" id="X1KRW7"/>
<gene>
    <name evidence="1" type="ORF">S03H2_71648</name>
</gene>
<protein>
    <submittedName>
        <fullName evidence="1">Uncharacterized protein</fullName>
    </submittedName>
</protein>
<feature type="non-terminal residue" evidence="1">
    <location>
        <position position="1"/>
    </location>
</feature>
<reference evidence="1" key="1">
    <citation type="journal article" date="2014" name="Front. Microbiol.">
        <title>High frequency of phylogenetically diverse reductive dehalogenase-homologous genes in deep subseafloor sedimentary metagenomes.</title>
        <authorList>
            <person name="Kawai M."/>
            <person name="Futagami T."/>
            <person name="Toyoda A."/>
            <person name="Takaki Y."/>
            <person name="Nishi S."/>
            <person name="Hori S."/>
            <person name="Arai W."/>
            <person name="Tsubouchi T."/>
            <person name="Morono Y."/>
            <person name="Uchiyama I."/>
            <person name="Ito T."/>
            <person name="Fujiyama A."/>
            <person name="Inagaki F."/>
            <person name="Takami H."/>
        </authorList>
    </citation>
    <scope>NUCLEOTIDE SEQUENCE</scope>
    <source>
        <strain evidence="1">Expedition CK06-06</strain>
    </source>
</reference>